<gene>
    <name evidence="1" type="ORF">g.2554</name>
</gene>
<protein>
    <submittedName>
        <fullName evidence="1">Uncharacterized protein</fullName>
    </submittedName>
</protein>
<feature type="non-terminal residue" evidence="1">
    <location>
        <position position="111"/>
    </location>
</feature>
<sequence>LFRDRTTLRIQLSDKVKENRTSARIGGHRLNIPITPQSQLRLIFGSEHFLLSVLRSTATISTSSKTRSSSKCLPFLDRIGTQPRFISTELSDPESSNFDTILYPISEDSGL</sequence>
<feature type="non-terminal residue" evidence="1">
    <location>
        <position position="1"/>
    </location>
</feature>
<name>A0A1B6EIU3_9HEMI</name>
<evidence type="ECO:0000313" key="1">
    <source>
        <dbReference type="EMBL" id="JAS37847.1"/>
    </source>
</evidence>
<dbReference type="EMBL" id="GECZ01031922">
    <property type="protein sequence ID" value="JAS37847.1"/>
    <property type="molecule type" value="Transcribed_RNA"/>
</dbReference>
<dbReference type="AlphaFoldDB" id="A0A1B6EIU3"/>
<accession>A0A1B6EIU3</accession>
<proteinExistence type="predicted"/>
<organism evidence="1">
    <name type="scientific">Cuerna arida</name>
    <dbReference type="NCBI Taxonomy" id="1464854"/>
    <lineage>
        <taxon>Eukaryota</taxon>
        <taxon>Metazoa</taxon>
        <taxon>Ecdysozoa</taxon>
        <taxon>Arthropoda</taxon>
        <taxon>Hexapoda</taxon>
        <taxon>Insecta</taxon>
        <taxon>Pterygota</taxon>
        <taxon>Neoptera</taxon>
        <taxon>Paraneoptera</taxon>
        <taxon>Hemiptera</taxon>
        <taxon>Auchenorrhyncha</taxon>
        <taxon>Membracoidea</taxon>
        <taxon>Cicadellidae</taxon>
        <taxon>Cicadellinae</taxon>
        <taxon>Proconiini</taxon>
        <taxon>Cuerna</taxon>
    </lineage>
</organism>
<reference evidence="1" key="1">
    <citation type="submission" date="2015-11" db="EMBL/GenBank/DDBJ databases">
        <title>De novo transcriptome assembly of four potential Pierce s Disease insect vectors from Arizona vineyards.</title>
        <authorList>
            <person name="Tassone E.E."/>
        </authorList>
    </citation>
    <scope>NUCLEOTIDE SEQUENCE</scope>
</reference>